<reference evidence="1 2" key="1">
    <citation type="journal article" date="2024" name="Chem. Sci.">
        <title>Discovery of megapolipeptins by genome mining of a Burkholderiales bacteria collection.</title>
        <authorList>
            <person name="Paulo B.S."/>
            <person name="Recchia M.J.J."/>
            <person name="Lee S."/>
            <person name="Fergusson C.H."/>
            <person name="Romanowski S.B."/>
            <person name="Hernandez A."/>
            <person name="Krull N."/>
            <person name="Liu D.Y."/>
            <person name="Cavanagh H."/>
            <person name="Bos A."/>
            <person name="Gray C.A."/>
            <person name="Murphy B.T."/>
            <person name="Linington R.G."/>
            <person name="Eustaquio A.S."/>
        </authorList>
    </citation>
    <scope>NUCLEOTIDE SEQUENCE [LARGE SCALE GENOMIC DNA]</scope>
    <source>
        <strain evidence="1 2">RL17-338-BIC-A</strain>
    </source>
</reference>
<dbReference type="InterPro" id="IPR011050">
    <property type="entry name" value="Pectin_lyase_fold/virulence"/>
</dbReference>
<dbReference type="InterPro" id="IPR012334">
    <property type="entry name" value="Pectin_lyas_fold"/>
</dbReference>
<name>A0ABW9DVL0_9BURK</name>
<keyword evidence="2" id="KW-1185">Reference proteome</keyword>
<sequence>MGSLLQNGKQQFIDQNGHPLVGGQVYFYTPGTETPMDTWQDPGETTPNTNPVVLDSRGQAAIWGSGTYRQVLYDRFGVLIWDQVVSELTGVIGGAGGSAGVGFIQTGTGAVQRTVQDKLRQWVDVRDFGAAGDGATDDTNAFAEALNVGRGILVPGQRTYKLNGGLSLLANIHLLYSQDGATLDFSGVSSGVAMSVGSSQGDSNITPYTQNNRGMKGIHVKGNLVSGVIGMLWEGGTNTFSSYFSLQDSSIEGFDICKQIFTNAWSINFINSSFKGNTCLLIPGGGTNYGERITYMGGWMNQSGTCVDVRNGTSDVRLIGTSLDYSTVLVNAQGGGIVSMHGCHLENDRDTDYWLKAQDSNSLIQIDGSLIVIAGAKTKEVGYVDPLNISGGIELSNVRVQNTASYTPKYLITGGGRVSGSNVSELQVGTRFVVAPSVSQLASPGFTNTNGWTLGGDVAPTTSTDWSKIGTKSLKFAAGNGQSSQATRTATARPGQFYRASFALRLVGMAAVSRQFFVTWTYLDSGNNPISGSGGTVTYTVDQDGSVETVLGSSARGAPAGTAAISLFFNTGNWSSAAFAYLDDVAITVT</sequence>
<dbReference type="RefSeq" id="WP_408337019.1">
    <property type="nucleotide sequence ID" value="NZ_JAQQCF010000012.1"/>
</dbReference>
<dbReference type="Proteomes" id="UP001629432">
    <property type="component" value="Unassembled WGS sequence"/>
</dbReference>
<dbReference type="Gene3D" id="2.60.120.260">
    <property type="entry name" value="Galactose-binding domain-like"/>
    <property type="match status" value="1"/>
</dbReference>
<proteinExistence type="predicted"/>
<evidence type="ECO:0008006" key="3">
    <source>
        <dbReference type="Google" id="ProtNLM"/>
    </source>
</evidence>
<organism evidence="1 2">
    <name type="scientific">Paraburkholderia metrosideri</name>
    <dbReference type="NCBI Taxonomy" id="580937"/>
    <lineage>
        <taxon>Bacteria</taxon>
        <taxon>Pseudomonadati</taxon>
        <taxon>Pseudomonadota</taxon>
        <taxon>Betaproteobacteria</taxon>
        <taxon>Burkholderiales</taxon>
        <taxon>Burkholderiaceae</taxon>
        <taxon>Paraburkholderia</taxon>
    </lineage>
</organism>
<gene>
    <name evidence="1" type="ORF">PQQ63_15395</name>
</gene>
<accession>A0ABW9DVL0</accession>
<protein>
    <recommendedName>
        <fullName evidence="3">Pectate lyase superfamily protein domain-containing protein</fullName>
    </recommendedName>
</protein>
<dbReference type="SUPFAM" id="SSF51126">
    <property type="entry name" value="Pectin lyase-like"/>
    <property type="match status" value="1"/>
</dbReference>
<dbReference type="Gene3D" id="2.160.20.10">
    <property type="entry name" value="Single-stranded right-handed beta-helix, Pectin lyase-like"/>
    <property type="match status" value="1"/>
</dbReference>
<evidence type="ECO:0000313" key="1">
    <source>
        <dbReference type="EMBL" id="MFM0638086.1"/>
    </source>
</evidence>
<evidence type="ECO:0000313" key="2">
    <source>
        <dbReference type="Proteomes" id="UP001629432"/>
    </source>
</evidence>
<dbReference type="EMBL" id="JAQQCF010000012">
    <property type="protein sequence ID" value="MFM0638086.1"/>
    <property type="molecule type" value="Genomic_DNA"/>
</dbReference>
<comment type="caution">
    <text evidence="1">The sequence shown here is derived from an EMBL/GenBank/DDBJ whole genome shotgun (WGS) entry which is preliminary data.</text>
</comment>